<sequence length="287" mass="32783">MTKPVNQGMPQEDFDLISYMVLVNFSESIRYEKELTAGEKLAKQLLVKETDDKNSLKSLELRPIKTDGLGTKHIYKNYAVDIVLDNEQFEILLSMGDKVLLQRFLPIEFGMMPSKFREMSETTFKKKIDGYSKNANKLLNIMNYALIDQFIQYNEREEAKVHKHALEGVVLHSFGREVPYYFEFSHNKLLWRYVLAAKRVILRDSNTDISIDFSGNTVKVDIDPRVGNQLGRFNYTSGQAMSCVAELLDSIAKGFKFSGGFITFHKASPDNEDPDLNLAGAAIIKKR</sequence>
<dbReference type="RefSeq" id="WP_228085645.1">
    <property type="nucleotide sequence ID" value="NZ_JACVHL010000002.1"/>
</dbReference>
<organism evidence="1 2">
    <name type="scientific">Vibrio parahaemolyticus</name>
    <dbReference type="NCBI Taxonomy" id="670"/>
    <lineage>
        <taxon>Bacteria</taxon>
        <taxon>Pseudomonadati</taxon>
        <taxon>Pseudomonadota</taxon>
        <taxon>Gammaproteobacteria</taxon>
        <taxon>Vibrionales</taxon>
        <taxon>Vibrionaceae</taxon>
        <taxon>Vibrio</taxon>
    </lineage>
</organism>
<evidence type="ECO:0000313" key="1">
    <source>
        <dbReference type="EMBL" id="MCC3803972.1"/>
    </source>
</evidence>
<gene>
    <name evidence="1" type="ORF">IB292_02865</name>
</gene>
<dbReference type="EMBL" id="JACVHL010000002">
    <property type="protein sequence ID" value="MCC3803972.1"/>
    <property type="molecule type" value="Genomic_DNA"/>
</dbReference>
<name>A0A9Q3U9Y9_VIBPH</name>
<protein>
    <submittedName>
        <fullName evidence="1">Uncharacterized protein</fullName>
    </submittedName>
</protein>
<accession>A0A9Q3U9Y9</accession>
<dbReference type="Proteomes" id="UP000726777">
    <property type="component" value="Unassembled WGS sequence"/>
</dbReference>
<proteinExistence type="predicted"/>
<reference evidence="1" key="1">
    <citation type="submission" date="2020-09" db="EMBL/GenBank/DDBJ databases">
        <title>Genome sequence of Vibrio parahaemolyticus isolates.</title>
        <authorList>
            <person name="Hammerl J.A."/>
            <person name="Strauch E."/>
        </authorList>
    </citation>
    <scope>NUCLEOTIDE SEQUENCE</scope>
    <source>
        <strain evidence="1">17-VB00146</strain>
    </source>
</reference>
<dbReference type="AlphaFoldDB" id="A0A9Q3U9Y9"/>
<evidence type="ECO:0000313" key="2">
    <source>
        <dbReference type="Proteomes" id="UP000726777"/>
    </source>
</evidence>
<comment type="caution">
    <text evidence="1">The sequence shown here is derived from an EMBL/GenBank/DDBJ whole genome shotgun (WGS) entry which is preliminary data.</text>
</comment>